<comment type="caution">
    <text evidence="2">The sequence shown here is derived from an EMBL/GenBank/DDBJ whole genome shotgun (WGS) entry which is preliminary data.</text>
</comment>
<evidence type="ECO:0000313" key="2">
    <source>
        <dbReference type="EMBL" id="KRN92176.1"/>
    </source>
</evidence>
<dbReference type="GO" id="GO:0008641">
    <property type="term" value="F:ubiquitin-like modifier activating enzyme activity"/>
    <property type="evidence" value="ECO:0007669"/>
    <property type="project" value="InterPro"/>
</dbReference>
<evidence type="ECO:0000259" key="1">
    <source>
        <dbReference type="Pfam" id="PF00899"/>
    </source>
</evidence>
<organism evidence="2 3">
    <name type="scientific">Lactobacillus amylovorus subsp. animalium DSM 16698</name>
    <dbReference type="NCBI Taxonomy" id="695563"/>
    <lineage>
        <taxon>Bacteria</taxon>
        <taxon>Bacillati</taxon>
        <taxon>Bacillota</taxon>
        <taxon>Bacilli</taxon>
        <taxon>Lactobacillales</taxon>
        <taxon>Lactobacillaceae</taxon>
        <taxon>Lactobacillus</taxon>
        <taxon>Lactobacillus amylovorus subsp. animalium</taxon>
    </lineage>
</organism>
<dbReference type="GO" id="GO:0004792">
    <property type="term" value="F:thiosulfate-cyanide sulfurtransferase activity"/>
    <property type="evidence" value="ECO:0007669"/>
    <property type="project" value="TreeGrafter"/>
</dbReference>
<dbReference type="PANTHER" id="PTHR10953">
    <property type="entry name" value="UBIQUITIN-ACTIVATING ENZYME E1"/>
    <property type="match status" value="1"/>
</dbReference>
<sequence length="352" mass="40947">MEYLMIEPSTDFGTIEKEKLYIFFSGSQRQFFQIKQNSFTKFLVDNISHGIYLADLEKEAQKQHIDFGRLAAYVGFLLQKKLIVVKEVDPEYDQSKFSIPELWRSPRYGYQILYLKERYKKFLKNKSDAEIQSLLADFTITIVGMGSPGSMLAIWFAAMGVGKINLIDGDNVELSNLMRQFFYMESDIGRKKTDCIKNYIERFNSKVNVESIPEFVTEDNKINIFPKSDLIIQTADKPAGLIDLYINEASIKLNIPTIYMHNQSIGPFVVPNRTKSMKDFYDIYNNKTKGMFYKEINNMDPRSVTSYPTIVHGVVPITSRLFDFIVEYIVTKELPILENSIWYENENKFESF</sequence>
<feature type="domain" description="THIF-type NAD/FAD binding fold" evidence="1">
    <location>
        <begin position="130"/>
        <end position="262"/>
    </location>
</feature>
<protein>
    <recommendedName>
        <fullName evidence="1">THIF-type NAD/FAD binding fold domain-containing protein</fullName>
    </recommendedName>
</protein>
<dbReference type="SUPFAM" id="SSF69572">
    <property type="entry name" value="Activating enzymes of the ubiquitin-like proteins"/>
    <property type="match status" value="1"/>
</dbReference>
<dbReference type="GO" id="GO:0005737">
    <property type="term" value="C:cytoplasm"/>
    <property type="evidence" value="ECO:0007669"/>
    <property type="project" value="TreeGrafter"/>
</dbReference>
<dbReference type="Proteomes" id="UP000051529">
    <property type="component" value="Unassembled WGS sequence"/>
</dbReference>
<dbReference type="InterPro" id="IPR000594">
    <property type="entry name" value="ThiF_NAD_FAD-bd"/>
</dbReference>
<proteinExistence type="predicted"/>
<accession>A0A0R2KRV1</accession>
<dbReference type="AlphaFoldDB" id="A0A0R2KRV1"/>
<gene>
    <name evidence="2" type="ORF">IV44_GL000306</name>
</gene>
<dbReference type="PANTHER" id="PTHR10953:SF102">
    <property type="entry name" value="ADENYLYLTRANSFERASE AND SULFURTRANSFERASE MOCS3"/>
    <property type="match status" value="1"/>
</dbReference>
<dbReference type="PATRIC" id="fig|695563.3.peg.336"/>
<dbReference type="RefSeq" id="WP_056985388.1">
    <property type="nucleotide sequence ID" value="NZ_JQBQ01000014.1"/>
</dbReference>
<dbReference type="EMBL" id="JQBQ01000014">
    <property type="protein sequence ID" value="KRN92176.1"/>
    <property type="molecule type" value="Genomic_DNA"/>
</dbReference>
<dbReference type="InterPro" id="IPR045886">
    <property type="entry name" value="ThiF/MoeB/HesA"/>
</dbReference>
<dbReference type="GO" id="GO:0016779">
    <property type="term" value="F:nucleotidyltransferase activity"/>
    <property type="evidence" value="ECO:0007669"/>
    <property type="project" value="TreeGrafter"/>
</dbReference>
<dbReference type="Pfam" id="PF00899">
    <property type="entry name" value="ThiF"/>
    <property type="match status" value="1"/>
</dbReference>
<reference evidence="2 3" key="1">
    <citation type="journal article" date="2015" name="Genome Announc.">
        <title>Expanding the biotechnology potential of lactobacilli through comparative genomics of 213 strains and associated genera.</title>
        <authorList>
            <person name="Sun Z."/>
            <person name="Harris H.M."/>
            <person name="McCann A."/>
            <person name="Guo C."/>
            <person name="Argimon S."/>
            <person name="Zhang W."/>
            <person name="Yang X."/>
            <person name="Jeffery I.B."/>
            <person name="Cooney J.C."/>
            <person name="Kagawa T.F."/>
            <person name="Liu W."/>
            <person name="Song Y."/>
            <person name="Salvetti E."/>
            <person name="Wrobel A."/>
            <person name="Rasinkangas P."/>
            <person name="Parkhill J."/>
            <person name="Rea M.C."/>
            <person name="O'Sullivan O."/>
            <person name="Ritari J."/>
            <person name="Douillard F.P."/>
            <person name="Paul Ross R."/>
            <person name="Yang R."/>
            <person name="Briner A.E."/>
            <person name="Felis G.E."/>
            <person name="de Vos W.M."/>
            <person name="Barrangou R."/>
            <person name="Klaenhammer T.R."/>
            <person name="Caufield P.W."/>
            <person name="Cui Y."/>
            <person name="Zhang H."/>
            <person name="O'Toole P.W."/>
        </authorList>
    </citation>
    <scope>NUCLEOTIDE SEQUENCE [LARGE SCALE GENOMIC DNA]</scope>
    <source>
        <strain evidence="2 3">DSM 16698</strain>
    </source>
</reference>
<name>A0A0R2KRV1_LACAM</name>
<dbReference type="InterPro" id="IPR035985">
    <property type="entry name" value="Ubiquitin-activating_enz"/>
</dbReference>
<dbReference type="Gene3D" id="3.40.50.720">
    <property type="entry name" value="NAD(P)-binding Rossmann-like Domain"/>
    <property type="match status" value="1"/>
</dbReference>
<evidence type="ECO:0000313" key="3">
    <source>
        <dbReference type="Proteomes" id="UP000051529"/>
    </source>
</evidence>